<feature type="compositionally biased region" description="Low complexity" evidence="1">
    <location>
        <begin position="79"/>
        <end position="91"/>
    </location>
</feature>
<evidence type="ECO:0000256" key="1">
    <source>
        <dbReference type="SAM" id="MobiDB-lite"/>
    </source>
</evidence>
<protein>
    <submittedName>
        <fullName evidence="2">Uncharacterized protein</fullName>
    </submittedName>
</protein>
<keyword evidence="3" id="KW-1185">Reference proteome</keyword>
<organism evidence="2 3">
    <name type="scientific">Kingdonia uniflora</name>
    <dbReference type="NCBI Taxonomy" id="39325"/>
    <lineage>
        <taxon>Eukaryota</taxon>
        <taxon>Viridiplantae</taxon>
        <taxon>Streptophyta</taxon>
        <taxon>Embryophyta</taxon>
        <taxon>Tracheophyta</taxon>
        <taxon>Spermatophyta</taxon>
        <taxon>Magnoliopsida</taxon>
        <taxon>Ranunculales</taxon>
        <taxon>Circaeasteraceae</taxon>
        <taxon>Kingdonia</taxon>
    </lineage>
</organism>
<name>A0A7J7L506_9MAGN</name>
<evidence type="ECO:0000313" key="3">
    <source>
        <dbReference type="Proteomes" id="UP000541444"/>
    </source>
</evidence>
<feature type="region of interest" description="Disordered" evidence="1">
    <location>
        <begin position="73"/>
        <end position="107"/>
    </location>
</feature>
<reference evidence="2 3" key="1">
    <citation type="journal article" date="2020" name="IScience">
        <title>Genome Sequencing of the Endangered Kingdonia uniflora (Circaeasteraceae, Ranunculales) Reveals Potential Mechanisms of Evolutionary Specialization.</title>
        <authorList>
            <person name="Sun Y."/>
            <person name="Deng T."/>
            <person name="Zhang A."/>
            <person name="Moore M.J."/>
            <person name="Landis J.B."/>
            <person name="Lin N."/>
            <person name="Zhang H."/>
            <person name="Zhang X."/>
            <person name="Huang J."/>
            <person name="Zhang X."/>
            <person name="Sun H."/>
            <person name="Wang H."/>
        </authorList>
    </citation>
    <scope>NUCLEOTIDE SEQUENCE [LARGE SCALE GENOMIC DNA]</scope>
    <source>
        <strain evidence="2">TB1705</strain>
        <tissue evidence="2">Leaf</tissue>
    </source>
</reference>
<sequence>MVTTRDRLKQTKKKLVSPLTINRKPNLKKEDLEMGNSNERLTTLEMTVSALTSTVGELAEQLHLSNLAKASASTKRMISPSQSTPSSSNPSEPLPIPAEGAHEHSTTLGGGNSITLYLLFTAIKTLEEYVLPEAAKRNLMRSANNLWRNGKKTLRKKYDELDTDEARKKNCTKNTRPENWV</sequence>
<comment type="caution">
    <text evidence="2">The sequence shown here is derived from an EMBL/GenBank/DDBJ whole genome shotgun (WGS) entry which is preliminary data.</text>
</comment>
<feature type="region of interest" description="Disordered" evidence="1">
    <location>
        <begin position="1"/>
        <end position="35"/>
    </location>
</feature>
<dbReference type="AlphaFoldDB" id="A0A7J7L506"/>
<accession>A0A7J7L506</accession>
<gene>
    <name evidence="2" type="ORF">GIB67_023621</name>
</gene>
<dbReference type="EMBL" id="JACGCM010002630">
    <property type="protein sequence ID" value="KAF6137687.1"/>
    <property type="molecule type" value="Genomic_DNA"/>
</dbReference>
<evidence type="ECO:0000313" key="2">
    <source>
        <dbReference type="EMBL" id="KAF6137687.1"/>
    </source>
</evidence>
<dbReference type="Proteomes" id="UP000541444">
    <property type="component" value="Unassembled WGS sequence"/>
</dbReference>
<proteinExistence type="predicted"/>